<keyword evidence="5" id="KW-0813">Transport</keyword>
<evidence type="ECO:0000256" key="3">
    <source>
        <dbReference type="ARBA" id="ARBA00023163"/>
    </source>
</evidence>
<dbReference type="EMBL" id="JAGGLB010000005">
    <property type="protein sequence ID" value="MBP1990538.1"/>
    <property type="molecule type" value="Genomic_DNA"/>
</dbReference>
<sequence>MSNKPSRTTFRNRLEEMVKSLKDDIIANKYPPGTYLPSENALVEQYSLSSKSVAKGLDMLQEEGLIIKIHRVGSMVKEVDSQKKVTITLGYSPDHNIVLEELIAEFSSLYSHIEVNTTSFEPYDHASIKKHIKSNKIDTFMLNYLDFQKIVETEELDFLEPLPVRQDISPFLYEPFIEGDTCYAQPLTFSPIILCYNKDHFTEAGLPEPDSDWTWKDLMHYASLLSKDNERYGLYFHALSENRWPIFQIQSGIKFEREPSGTYKIYGTKIMESFAFYRDLILNSSLIPPFFSENNSDANMLFLQGKISMTITSYFGLDLFRDSSLNYDIAPLPFFSEPLTLLLCIGMALNKNSENKEAANLLVQFLTSEKAQTIIRNKTLNIPSLKKIAQQKSGDHLNRPSRFNLYREIIPTFRYHKDLNLNVQSIVTIRQQLKFLLSKMESEDEMCVKLEHLL</sequence>
<keyword evidence="3" id="KW-0804">Transcription</keyword>
<keyword evidence="1" id="KW-0805">Transcription regulation</keyword>
<dbReference type="Pfam" id="PF01547">
    <property type="entry name" value="SBP_bac_1"/>
    <property type="match status" value="1"/>
</dbReference>
<dbReference type="InterPro" id="IPR050490">
    <property type="entry name" value="Bact_solute-bd_prot1"/>
</dbReference>
<organism evidence="5 6">
    <name type="scientific">Paenibacillus eucommiae</name>
    <dbReference type="NCBI Taxonomy" id="1355755"/>
    <lineage>
        <taxon>Bacteria</taxon>
        <taxon>Bacillati</taxon>
        <taxon>Bacillota</taxon>
        <taxon>Bacilli</taxon>
        <taxon>Bacillales</taxon>
        <taxon>Paenibacillaceae</taxon>
        <taxon>Paenibacillus</taxon>
    </lineage>
</organism>
<evidence type="ECO:0000313" key="5">
    <source>
        <dbReference type="EMBL" id="MBP1990538.1"/>
    </source>
</evidence>
<comment type="caution">
    <text evidence="5">The sequence shown here is derived from an EMBL/GenBank/DDBJ whole genome shotgun (WGS) entry which is preliminary data.</text>
</comment>
<dbReference type="SMART" id="SM00345">
    <property type="entry name" value="HTH_GNTR"/>
    <property type="match status" value="1"/>
</dbReference>
<name>A0ABS4ISP1_9BACL</name>
<evidence type="ECO:0000259" key="4">
    <source>
        <dbReference type="PROSITE" id="PS50949"/>
    </source>
</evidence>
<evidence type="ECO:0000256" key="2">
    <source>
        <dbReference type="ARBA" id="ARBA00023125"/>
    </source>
</evidence>
<reference evidence="5 6" key="1">
    <citation type="submission" date="2021-03" db="EMBL/GenBank/DDBJ databases">
        <title>Genomic Encyclopedia of Type Strains, Phase IV (KMG-IV): sequencing the most valuable type-strain genomes for metagenomic binning, comparative biology and taxonomic classification.</title>
        <authorList>
            <person name="Goeker M."/>
        </authorList>
    </citation>
    <scope>NUCLEOTIDE SEQUENCE [LARGE SCALE GENOMIC DNA]</scope>
    <source>
        <strain evidence="5 6">DSM 26048</strain>
    </source>
</reference>
<keyword evidence="5" id="KW-0762">Sugar transport</keyword>
<dbReference type="Gene3D" id="1.10.10.10">
    <property type="entry name" value="Winged helix-like DNA-binding domain superfamily/Winged helix DNA-binding domain"/>
    <property type="match status" value="1"/>
</dbReference>
<evidence type="ECO:0000313" key="6">
    <source>
        <dbReference type="Proteomes" id="UP001519287"/>
    </source>
</evidence>
<gene>
    <name evidence="5" type="ORF">J2Z66_002144</name>
</gene>
<dbReference type="InterPro" id="IPR036388">
    <property type="entry name" value="WH-like_DNA-bd_sf"/>
</dbReference>
<dbReference type="InterPro" id="IPR036390">
    <property type="entry name" value="WH_DNA-bd_sf"/>
</dbReference>
<dbReference type="PROSITE" id="PS50949">
    <property type="entry name" value="HTH_GNTR"/>
    <property type="match status" value="1"/>
</dbReference>
<dbReference type="Pfam" id="PF00392">
    <property type="entry name" value="GntR"/>
    <property type="match status" value="1"/>
</dbReference>
<evidence type="ECO:0000256" key="1">
    <source>
        <dbReference type="ARBA" id="ARBA00023015"/>
    </source>
</evidence>
<dbReference type="SUPFAM" id="SSF53850">
    <property type="entry name" value="Periplasmic binding protein-like II"/>
    <property type="match status" value="1"/>
</dbReference>
<protein>
    <submittedName>
        <fullName evidence="5">Multiple sugar transport system substrate-binding protein</fullName>
    </submittedName>
</protein>
<dbReference type="PANTHER" id="PTHR43649">
    <property type="entry name" value="ARABINOSE-BINDING PROTEIN-RELATED"/>
    <property type="match status" value="1"/>
</dbReference>
<dbReference type="InterPro" id="IPR000524">
    <property type="entry name" value="Tscrpt_reg_HTH_GntR"/>
</dbReference>
<proteinExistence type="predicted"/>
<keyword evidence="6" id="KW-1185">Reference proteome</keyword>
<dbReference type="RefSeq" id="WP_209971304.1">
    <property type="nucleotide sequence ID" value="NZ_JAGGLB010000005.1"/>
</dbReference>
<dbReference type="SUPFAM" id="SSF46785">
    <property type="entry name" value="Winged helix' DNA-binding domain"/>
    <property type="match status" value="1"/>
</dbReference>
<dbReference type="Proteomes" id="UP001519287">
    <property type="component" value="Unassembled WGS sequence"/>
</dbReference>
<accession>A0ABS4ISP1</accession>
<feature type="domain" description="HTH gntR-type" evidence="4">
    <location>
        <begin position="11"/>
        <end position="79"/>
    </location>
</feature>
<dbReference type="PANTHER" id="PTHR43649:SF12">
    <property type="entry name" value="DIACETYLCHITOBIOSE BINDING PROTEIN DASA"/>
    <property type="match status" value="1"/>
</dbReference>
<dbReference type="Gene3D" id="3.40.190.10">
    <property type="entry name" value="Periplasmic binding protein-like II"/>
    <property type="match status" value="1"/>
</dbReference>
<keyword evidence="2" id="KW-0238">DNA-binding</keyword>
<dbReference type="CDD" id="cd07377">
    <property type="entry name" value="WHTH_GntR"/>
    <property type="match status" value="1"/>
</dbReference>
<dbReference type="InterPro" id="IPR006059">
    <property type="entry name" value="SBP"/>
</dbReference>